<dbReference type="InterPro" id="IPR045086">
    <property type="entry name" value="OBG_GTPase"/>
</dbReference>
<dbReference type="InterPro" id="IPR036726">
    <property type="entry name" value="GTP1_OBG_dom_sf"/>
</dbReference>
<dbReference type="PANTHER" id="PTHR11702:SF31">
    <property type="entry name" value="MITOCHONDRIAL RIBOSOME-ASSOCIATED GTPASE 2"/>
    <property type="match status" value="1"/>
</dbReference>
<dbReference type="Pfam" id="PF01018">
    <property type="entry name" value="GTP1_OBG"/>
    <property type="match status" value="1"/>
</dbReference>
<dbReference type="EMBL" id="UGAW01000001">
    <property type="protein sequence ID" value="STG50474.1"/>
    <property type="molecule type" value="Genomic_DNA"/>
</dbReference>
<dbReference type="PROSITE" id="PS51883">
    <property type="entry name" value="OBG"/>
    <property type="match status" value="1"/>
</dbReference>
<evidence type="ECO:0000313" key="3">
    <source>
        <dbReference type="Proteomes" id="UP000254817"/>
    </source>
</evidence>
<accession>A0A376MKG0</accession>
<reference evidence="2 3" key="1">
    <citation type="submission" date="2018-06" db="EMBL/GenBank/DDBJ databases">
        <authorList>
            <consortium name="Pathogen Informatics"/>
            <person name="Doyle S."/>
        </authorList>
    </citation>
    <scope>NUCLEOTIDE SEQUENCE [LARGE SCALE GENOMIC DNA]</scope>
    <source>
        <strain evidence="2 3">NCTC11112</strain>
    </source>
</reference>
<sequence length="85" mass="8917">MKFVDEASILVVAGDGGNGCVSFRREKYIPKGGPDGGDGGDGGDVWMEADENLNTLIDYRLKNLSAQSVVRMAQAATVPVSAVKT</sequence>
<dbReference type="Proteomes" id="UP000254817">
    <property type="component" value="Unassembled WGS sequence"/>
</dbReference>
<dbReference type="GO" id="GO:0005525">
    <property type="term" value="F:GTP binding"/>
    <property type="evidence" value="ECO:0007669"/>
    <property type="project" value="InterPro"/>
</dbReference>
<dbReference type="AlphaFoldDB" id="A0A376MKG0"/>
<proteinExistence type="predicted"/>
<dbReference type="GO" id="GO:0003924">
    <property type="term" value="F:GTPase activity"/>
    <property type="evidence" value="ECO:0007669"/>
    <property type="project" value="InterPro"/>
</dbReference>
<dbReference type="PANTHER" id="PTHR11702">
    <property type="entry name" value="DEVELOPMENTALLY REGULATED GTP-BINDING PROTEIN-RELATED"/>
    <property type="match status" value="1"/>
</dbReference>
<evidence type="ECO:0000313" key="2">
    <source>
        <dbReference type="EMBL" id="STG50474.1"/>
    </source>
</evidence>
<dbReference type="GO" id="GO:0042254">
    <property type="term" value="P:ribosome biogenesis"/>
    <property type="evidence" value="ECO:0007669"/>
    <property type="project" value="UniProtKB-UniRule"/>
</dbReference>
<name>A0A376MKG0_ECOLX</name>
<organism evidence="2 3">
    <name type="scientific">Escherichia coli</name>
    <dbReference type="NCBI Taxonomy" id="562"/>
    <lineage>
        <taxon>Bacteria</taxon>
        <taxon>Pseudomonadati</taxon>
        <taxon>Pseudomonadota</taxon>
        <taxon>Gammaproteobacteria</taxon>
        <taxon>Enterobacterales</taxon>
        <taxon>Enterobacteriaceae</taxon>
        <taxon>Escherichia</taxon>
    </lineage>
</organism>
<feature type="domain" description="Obg" evidence="1">
    <location>
        <begin position="1"/>
        <end position="85"/>
    </location>
</feature>
<dbReference type="InterPro" id="IPR006169">
    <property type="entry name" value="GTP1_OBG_dom"/>
</dbReference>
<evidence type="ECO:0000259" key="1">
    <source>
        <dbReference type="PROSITE" id="PS51883"/>
    </source>
</evidence>
<dbReference type="Gene3D" id="2.70.210.12">
    <property type="entry name" value="GTP1/OBG domain"/>
    <property type="match status" value="1"/>
</dbReference>
<gene>
    <name evidence="2" type="primary">obgE_2</name>
    <name evidence="2" type="ORF">NCTC11112_00886</name>
</gene>
<protein>
    <submittedName>
        <fullName evidence="2">GTPase ObgE</fullName>
    </submittedName>
</protein>
<dbReference type="SUPFAM" id="SSF82051">
    <property type="entry name" value="Obg GTP-binding protein N-terminal domain"/>
    <property type="match status" value="1"/>
</dbReference>